<evidence type="ECO:0000256" key="3">
    <source>
        <dbReference type="ARBA" id="ARBA00022452"/>
    </source>
</evidence>
<evidence type="ECO:0000256" key="8">
    <source>
        <dbReference type="SAM" id="SignalP"/>
    </source>
</evidence>
<dbReference type="GO" id="GO:0009279">
    <property type="term" value="C:cell outer membrane"/>
    <property type="evidence" value="ECO:0007669"/>
    <property type="project" value="UniProtKB-SubCell"/>
</dbReference>
<dbReference type="InterPro" id="IPR023996">
    <property type="entry name" value="TonB-dep_OMP_SusC/RagA"/>
</dbReference>
<keyword evidence="11" id="KW-1185">Reference proteome</keyword>
<dbReference type="InterPro" id="IPR023997">
    <property type="entry name" value="TonB-dep_OMP_SusC/RagA_CS"/>
</dbReference>
<organism evidence="10 11">
    <name type="scientific">Runella aurantiaca</name>
    <dbReference type="NCBI Taxonomy" id="2282308"/>
    <lineage>
        <taxon>Bacteria</taxon>
        <taxon>Pseudomonadati</taxon>
        <taxon>Bacteroidota</taxon>
        <taxon>Cytophagia</taxon>
        <taxon>Cytophagales</taxon>
        <taxon>Spirosomataceae</taxon>
        <taxon>Runella</taxon>
    </lineage>
</organism>
<evidence type="ECO:0000313" key="10">
    <source>
        <dbReference type="EMBL" id="RDB02671.1"/>
    </source>
</evidence>
<dbReference type="OrthoDB" id="9768177at2"/>
<evidence type="ECO:0000313" key="11">
    <source>
        <dbReference type="Proteomes" id="UP000253141"/>
    </source>
</evidence>
<dbReference type="InterPro" id="IPR008969">
    <property type="entry name" value="CarboxyPept-like_regulatory"/>
</dbReference>
<comment type="subcellular location">
    <subcellularLocation>
        <location evidence="1 7">Cell outer membrane</location>
        <topology evidence="1 7">Multi-pass membrane protein</topology>
    </subcellularLocation>
</comment>
<keyword evidence="2 7" id="KW-0813">Transport</keyword>
<dbReference type="InterPro" id="IPR012910">
    <property type="entry name" value="Plug_dom"/>
</dbReference>
<evidence type="ECO:0000259" key="9">
    <source>
        <dbReference type="Pfam" id="PF07715"/>
    </source>
</evidence>
<evidence type="ECO:0000256" key="4">
    <source>
        <dbReference type="ARBA" id="ARBA00022692"/>
    </source>
</evidence>
<comment type="caution">
    <text evidence="10">The sequence shown here is derived from an EMBL/GenBank/DDBJ whole genome shotgun (WGS) entry which is preliminary data.</text>
</comment>
<evidence type="ECO:0000256" key="2">
    <source>
        <dbReference type="ARBA" id="ARBA00022448"/>
    </source>
</evidence>
<dbReference type="RefSeq" id="WP_114464242.1">
    <property type="nucleotide sequence ID" value="NZ_QPIW01000038.1"/>
</dbReference>
<dbReference type="Gene3D" id="2.40.170.20">
    <property type="entry name" value="TonB-dependent receptor, beta-barrel domain"/>
    <property type="match status" value="1"/>
</dbReference>
<dbReference type="Pfam" id="PF07715">
    <property type="entry name" value="Plug"/>
    <property type="match status" value="1"/>
</dbReference>
<dbReference type="InterPro" id="IPR037066">
    <property type="entry name" value="Plug_dom_sf"/>
</dbReference>
<dbReference type="SUPFAM" id="SSF56935">
    <property type="entry name" value="Porins"/>
    <property type="match status" value="1"/>
</dbReference>
<keyword evidence="8" id="KW-0732">Signal</keyword>
<keyword evidence="6 7" id="KW-0998">Cell outer membrane</keyword>
<dbReference type="Proteomes" id="UP000253141">
    <property type="component" value="Unassembled WGS sequence"/>
</dbReference>
<feature type="domain" description="TonB-dependent receptor plug" evidence="9">
    <location>
        <begin position="116"/>
        <end position="222"/>
    </location>
</feature>
<proteinExistence type="inferred from homology"/>
<dbReference type="EMBL" id="QPIW01000038">
    <property type="protein sequence ID" value="RDB02671.1"/>
    <property type="molecule type" value="Genomic_DNA"/>
</dbReference>
<reference evidence="10 11" key="1">
    <citation type="submission" date="2018-07" db="EMBL/GenBank/DDBJ databases">
        <title>Genome analysis of Runella aurantiaca.</title>
        <authorList>
            <person name="Yang X."/>
        </authorList>
    </citation>
    <scope>NUCLEOTIDE SEQUENCE [LARGE SCALE GENOMIC DNA]</scope>
    <source>
        <strain evidence="10 11">YX9</strain>
    </source>
</reference>
<dbReference type="PROSITE" id="PS52016">
    <property type="entry name" value="TONB_DEPENDENT_REC_3"/>
    <property type="match status" value="1"/>
</dbReference>
<dbReference type="Gene3D" id="2.170.130.10">
    <property type="entry name" value="TonB-dependent receptor, plug domain"/>
    <property type="match status" value="1"/>
</dbReference>
<dbReference type="InterPro" id="IPR036942">
    <property type="entry name" value="Beta-barrel_TonB_sf"/>
</dbReference>
<sequence length="1049" mass="114619">MRKALLLFLLLWGGIAGNSVIAQEKSITGKVTADDGSSLPGVNVIIKGTTRGTNTDAEGNFKINVPVNARLLFSYVGFTGQEIIVGNQTTLNVKLLPDASNLEEVVVTTFGTAKKTSFTGSAAKIDAEKLGPRPINNVGQALAGSSAGVQATAGSGQPGAAPDIRIRGFGSISSSNAPLYVVDGIPYSADIANISTDDIETITILKDAASTALYGARAANGVVMITTKKGQKGQNTINVKYTKGFSTRALPEYDRVGPADYYPLMWEANRNNFAYRAANPIPMATASANASSGLGAVVGYNVYNVPFAQLVGTDGKLNPSASMIYSADDLNWEKPLMRQGNRDEISLNFSGSGTTSDYFLSLSYLSDKGFLIRSDYERYTARLSVNNQMKPWFKTGANLAATITKSNLADADGNTSFVNPFFFSRGMAPIYPIYAFDPANPSSFLTLENGNRRWDYGNLSSLGLPNRPQNGGRHAISETLLNQNYFRRNVLGGRAYAELSFLKNFKFTANIGADITNRNNVTFGNPEIGDGAPAGRATHEFENVTSYNLSQLLNYTKTFGSHGIEALVGHENYNATDNNLTGSRSQQILDGNYELVNFTTTTNLNSQYNIRRVEGFFSRVNYDYNQKYFLSVSARRDGSSKFYKDVRWGTFYSVSGAWRLDQEDFIKAIPALSMLKLRGSYGQTGNDGGISNYAWQPLYALGWNNATEAGILQSSLGNTQLEWESSNAFDVALEFGLLKNRISGTIEYFDRRSSNLIFDVPLPLSSGITTVTRNIGTMYNKGIEVELSLVPFRSKDFSWTIDLNATSLKNQITKMPTESPEIIDGTKKLKEGKSLYDFWLREYMGVNSTTGEALYRAVSFQAANSSITEKGDTVTTNVNNARFGYHGSSIPKLTGGFTNTIKYKGFSLSALVVYQIGGKIYDDAYASLMGSGYHNAKHIDILKRWQNPGDVTDVPRMDAGRTVDFNAASSRWLIDASYLNIRSVTLAYTIPKLFAQKLYIQNAQVYVSGENFFIRSRRSGMNVQQNFGGTTSNVYSTAKSLVMGISFSI</sequence>
<keyword evidence="3 7" id="KW-1134">Transmembrane beta strand</keyword>
<keyword evidence="5 7" id="KW-0472">Membrane</keyword>
<keyword evidence="4 7" id="KW-0812">Transmembrane</keyword>
<dbReference type="NCBIfam" id="TIGR04056">
    <property type="entry name" value="OMP_RagA_SusC"/>
    <property type="match status" value="1"/>
</dbReference>
<dbReference type="Gene3D" id="2.60.40.1120">
    <property type="entry name" value="Carboxypeptidase-like, regulatory domain"/>
    <property type="match status" value="1"/>
</dbReference>
<dbReference type="Pfam" id="PF13715">
    <property type="entry name" value="CarbopepD_reg_2"/>
    <property type="match status" value="1"/>
</dbReference>
<protein>
    <submittedName>
        <fullName evidence="10">TonB-dependent receptor</fullName>
    </submittedName>
</protein>
<keyword evidence="10" id="KW-0675">Receptor</keyword>
<dbReference type="NCBIfam" id="TIGR04057">
    <property type="entry name" value="SusC_RagA_signa"/>
    <property type="match status" value="1"/>
</dbReference>
<evidence type="ECO:0000256" key="1">
    <source>
        <dbReference type="ARBA" id="ARBA00004571"/>
    </source>
</evidence>
<accession>A0A369HYQ9</accession>
<dbReference type="InterPro" id="IPR039426">
    <property type="entry name" value="TonB-dep_rcpt-like"/>
</dbReference>
<comment type="similarity">
    <text evidence="7">Belongs to the TonB-dependent receptor family.</text>
</comment>
<evidence type="ECO:0000256" key="7">
    <source>
        <dbReference type="PROSITE-ProRule" id="PRU01360"/>
    </source>
</evidence>
<name>A0A369HYQ9_9BACT</name>
<gene>
    <name evidence="10" type="ORF">DVG78_27610</name>
</gene>
<evidence type="ECO:0000256" key="5">
    <source>
        <dbReference type="ARBA" id="ARBA00023136"/>
    </source>
</evidence>
<evidence type="ECO:0000256" key="6">
    <source>
        <dbReference type="ARBA" id="ARBA00023237"/>
    </source>
</evidence>
<dbReference type="SUPFAM" id="SSF49464">
    <property type="entry name" value="Carboxypeptidase regulatory domain-like"/>
    <property type="match status" value="1"/>
</dbReference>
<dbReference type="AlphaFoldDB" id="A0A369HYQ9"/>
<feature type="signal peptide" evidence="8">
    <location>
        <begin position="1"/>
        <end position="22"/>
    </location>
</feature>
<feature type="chain" id="PRO_5016603769" evidence="8">
    <location>
        <begin position="23"/>
        <end position="1049"/>
    </location>
</feature>